<dbReference type="PROSITE" id="PS00131">
    <property type="entry name" value="CARBOXYPEPT_SER_SER"/>
    <property type="match status" value="1"/>
</dbReference>
<keyword evidence="9" id="KW-1185">Reference proteome</keyword>
<dbReference type="AlphaFoldDB" id="A0AAV9XL98"/>
<dbReference type="InterPro" id="IPR018202">
    <property type="entry name" value="Ser_caboxypep_ser_AS"/>
</dbReference>
<comment type="caution">
    <text evidence="8">The sequence shown here is derived from an EMBL/GenBank/DDBJ whole genome shotgun (WGS) entry which is preliminary data.</text>
</comment>
<gene>
    <name evidence="8" type="ORF">TWF694_006351</name>
</gene>
<comment type="similarity">
    <text evidence="1 7">Belongs to the peptidase S10 family.</text>
</comment>
<dbReference type="GO" id="GO:0000324">
    <property type="term" value="C:fungal-type vacuole"/>
    <property type="evidence" value="ECO:0007669"/>
    <property type="project" value="TreeGrafter"/>
</dbReference>
<evidence type="ECO:0000313" key="9">
    <source>
        <dbReference type="Proteomes" id="UP001365542"/>
    </source>
</evidence>
<evidence type="ECO:0000256" key="6">
    <source>
        <dbReference type="ARBA" id="ARBA00023180"/>
    </source>
</evidence>
<dbReference type="PANTHER" id="PTHR11802:SF113">
    <property type="entry name" value="SERINE CARBOXYPEPTIDASE CTSA-4.1"/>
    <property type="match status" value="1"/>
</dbReference>
<reference evidence="8 9" key="1">
    <citation type="submission" date="2019-10" db="EMBL/GenBank/DDBJ databases">
        <authorList>
            <person name="Palmer J.M."/>
        </authorList>
    </citation>
    <scope>NUCLEOTIDE SEQUENCE [LARGE SCALE GENOMIC DNA]</scope>
    <source>
        <strain evidence="8 9">TWF694</strain>
    </source>
</reference>
<dbReference type="PANTHER" id="PTHR11802">
    <property type="entry name" value="SERINE PROTEASE FAMILY S10 SERINE CARBOXYPEPTIDASE"/>
    <property type="match status" value="1"/>
</dbReference>
<keyword evidence="4" id="KW-0732">Signal</keyword>
<keyword evidence="6" id="KW-0325">Glycoprotein</keyword>
<dbReference type="InterPro" id="IPR029058">
    <property type="entry name" value="AB_hydrolase_fold"/>
</dbReference>
<evidence type="ECO:0000256" key="7">
    <source>
        <dbReference type="RuleBase" id="RU361156"/>
    </source>
</evidence>
<protein>
    <recommendedName>
        <fullName evidence="7">Carboxypeptidase</fullName>
        <ecNumber evidence="7">3.4.16.-</ecNumber>
    </recommendedName>
</protein>
<evidence type="ECO:0000256" key="1">
    <source>
        <dbReference type="ARBA" id="ARBA00009431"/>
    </source>
</evidence>
<dbReference type="PRINTS" id="PR00724">
    <property type="entry name" value="CRBOXYPTASEC"/>
</dbReference>
<evidence type="ECO:0000256" key="2">
    <source>
        <dbReference type="ARBA" id="ARBA00022645"/>
    </source>
</evidence>
<evidence type="ECO:0000256" key="4">
    <source>
        <dbReference type="ARBA" id="ARBA00022729"/>
    </source>
</evidence>
<keyword evidence="3 7" id="KW-0645">Protease</keyword>
<keyword evidence="2 7" id="KW-0121">Carboxypeptidase</keyword>
<dbReference type="EC" id="3.4.16.-" evidence="7"/>
<sequence>MHNYSMRGRVVDPSSTGVDPGVKQYSGYLDDDKNDKHLFFWFFESRSKPENDPVILWLNGGPGCSSMIGLFTSLGPSLIDKNTGSFKRNQWSWNNNASVLFIDQPVNVGYSYSKTNSTTNTLTAGKDIYALLTLFFQKFPQYSKQDFHIAGESYAGHYVPAFAKEILSRKPTERNINLKSIMIGNGIIDPLTQYKYYQPMACGEGGYPSVLEPSDCKVMKNETEKCISMISNCQKNKNATECNETEGFCNGATMGHLGGKDGRNLYDIRQQCDTPGVTCDVQDIGIQKYLNKASFLKAIGAQGNAWDVCNMDVHALFSKSGDWMQPFHESIPGILEQIPVLIYAGDADFICNWLGNKAWTEALPWKGKNDYNEAPMKPFKTKSGKEVGQTKNSSGLTFTRIYKAGHAAPADQPEAAFTMLTAWLASVKSVRNTRDSANFKFGISEQHQYYS</sequence>
<dbReference type="InterPro" id="IPR001563">
    <property type="entry name" value="Peptidase_S10"/>
</dbReference>
<dbReference type="Proteomes" id="UP001365542">
    <property type="component" value="Unassembled WGS sequence"/>
</dbReference>
<proteinExistence type="inferred from homology"/>
<dbReference type="Pfam" id="PF00450">
    <property type="entry name" value="Peptidase_S10"/>
    <property type="match status" value="1"/>
</dbReference>
<evidence type="ECO:0000256" key="3">
    <source>
        <dbReference type="ARBA" id="ARBA00022670"/>
    </source>
</evidence>
<evidence type="ECO:0000256" key="5">
    <source>
        <dbReference type="ARBA" id="ARBA00022801"/>
    </source>
</evidence>
<name>A0AAV9XL98_9PEZI</name>
<dbReference type="GO" id="GO:0004185">
    <property type="term" value="F:serine-type carboxypeptidase activity"/>
    <property type="evidence" value="ECO:0007669"/>
    <property type="project" value="UniProtKB-UniRule"/>
</dbReference>
<keyword evidence="5 7" id="KW-0378">Hydrolase</keyword>
<organism evidence="8 9">
    <name type="scientific">Orbilia ellipsospora</name>
    <dbReference type="NCBI Taxonomy" id="2528407"/>
    <lineage>
        <taxon>Eukaryota</taxon>
        <taxon>Fungi</taxon>
        <taxon>Dikarya</taxon>
        <taxon>Ascomycota</taxon>
        <taxon>Pezizomycotina</taxon>
        <taxon>Orbiliomycetes</taxon>
        <taxon>Orbiliales</taxon>
        <taxon>Orbiliaceae</taxon>
        <taxon>Orbilia</taxon>
    </lineage>
</organism>
<dbReference type="Gene3D" id="3.40.50.1820">
    <property type="entry name" value="alpha/beta hydrolase"/>
    <property type="match status" value="1"/>
</dbReference>
<dbReference type="SUPFAM" id="SSF53474">
    <property type="entry name" value="alpha/beta-Hydrolases"/>
    <property type="match status" value="1"/>
</dbReference>
<dbReference type="Gene3D" id="1.10.287.410">
    <property type="match status" value="1"/>
</dbReference>
<evidence type="ECO:0000313" key="8">
    <source>
        <dbReference type="EMBL" id="KAK6542396.1"/>
    </source>
</evidence>
<dbReference type="GO" id="GO:0006508">
    <property type="term" value="P:proteolysis"/>
    <property type="evidence" value="ECO:0007669"/>
    <property type="project" value="UniProtKB-KW"/>
</dbReference>
<accession>A0AAV9XL98</accession>
<dbReference type="EMBL" id="JAVHJO010000002">
    <property type="protein sequence ID" value="KAK6542396.1"/>
    <property type="molecule type" value="Genomic_DNA"/>
</dbReference>